<comment type="caution">
    <text evidence="1">The sequence shown here is derived from an EMBL/GenBank/DDBJ whole genome shotgun (WGS) entry which is preliminary data.</text>
</comment>
<dbReference type="AlphaFoldDB" id="A0A350NZ80"/>
<reference evidence="1 2" key="1">
    <citation type="journal article" date="2018" name="Nat. Biotechnol.">
        <title>A standardized bacterial taxonomy based on genome phylogeny substantially revises the tree of life.</title>
        <authorList>
            <person name="Parks D.H."/>
            <person name="Chuvochina M."/>
            <person name="Waite D.W."/>
            <person name="Rinke C."/>
            <person name="Skarshewski A."/>
            <person name="Chaumeil P.A."/>
            <person name="Hugenholtz P."/>
        </authorList>
    </citation>
    <scope>NUCLEOTIDE SEQUENCE [LARGE SCALE GENOMIC DNA]</scope>
    <source>
        <strain evidence="1">UBA11978</strain>
    </source>
</reference>
<dbReference type="EMBL" id="DNAN01000046">
    <property type="protein sequence ID" value="HAW74347.1"/>
    <property type="molecule type" value="Genomic_DNA"/>
</dbReference>
<protein>
    <submittedName>
        <fullName evidence="1">Uncharacterized protein</fullName>
    </submittedName>
</protein>
<organism evidence="1 2">
    <name type="scientific">Alteromonas australica</name>
    <dbReference type="NCBI Taxonomy" id="589873"/>
    <lineage>
        <taxon>Bacteria</taxon>
        <taxon>Pseudomonadati</taxon>
        <taxon>Pseudomonadota</taxon>
        <taxon>Gammaproteobacteria</taxon>
        <taxon>Alteromonadales</taxon>
        <taxon>Alteromonadaceae</taxon>
        <taxon>Alteromonas/Salinimonas group</taxon>
        <taxon>Alteromonas</taxon>
    </lineage>
</organism>
<gene>
    <name evidence="1" type="ORF">DCW74_01260</name>
</gene>
<proteinExistence type="predicted"/>
<name>A0A350NZ80_9ALTE</name>
<evidence type="ECO:0000313" key="2">
    <source>
        <dbReference type="Proteomes" id="UP000263517"/>
    </source>
</evidence>
<sequence>MAGLERSNAEQLLEVRSRVRLEINDSDAASYRWTNTEVDRAIFDSVRYLMREKSNRDPGELLQYEDIAYSGLWQNLGSTIGSASIIKVELISDPNNPQLIEYVPISVLEVIKAEYWTTPIKIYSLASSGTNRQIGIRSADQNTGVNIRVWYLSEALTPTVDGDQMPLQPTWSRLVQLHAAKALRSIEGEWTVQQESNLREMIELWKSHRQAGGFRLVPTRRRY</sequence>
<accession>A0A350NZ80</accession>
<dbReference type="Proteomes" id="UP000263517">
    <property type="component" value="Unassembled WGS sequence"/>
</dbReference>
<evidence type="ECO:0000313" key="1">
    <source>
        <dbReference type="EMBL" id="HAW74347.1"/>
    </source>
</evidence>